<protein>
    <recommendedName>
        <fullName evidence="3">RNase H type-1 domain-containing protein</fullName>
    </recommendedName>
</protein>
<dbReference type="EMBL" id="QGKV02000759">
    <property type="protein sequence ID" value="KAF3562725.1"/>
    <property type="molecule type" value="Genomic_DNA"/>
</dbReference>
<reference evidence="1 2" key="1">
    <citation type="journal article" date="2020" name="BMC Genomics">
        <title>Intraspecific diversification of the crop wild relative Brassica cretica Lam. using demographic model selection.</title>
        <authorList>
            <person name="Kioukis A."/>
            <person name="Michalopoulou V.A."/>
            <person name="Briers L."/>
            <person name="Pirintsos S."/>
            <person name="Studholme D.J."/>
            <person name="Pavlidis P."/>
            <person name="Sarris P.F."/>
        </authorList>
    </citation>
    <scope>NUCLEOTIDE SEQUENCE [LARGE SCALE GENOMIC DNA]</scope>
    <source>
        <strain evidence="2">cv. PFS-1207/04</strain>
    </source>
</reference>
<organism evidence="1 2">
    <name type="scientific">Brassica cretica</name>
    <name type="common">Mustard</name>
    <dbReference type="NCBI Taxonomy" id="69181"/>
    <lineage>
        <taxon>Eukaryota</taxon>
        <taxon>Viridiplantae</taxon>
        <taxon>Streptophyta</taxon>
        <taxon>Embryophyta</taxon>
        <taxon>Tracheophyta</taxon>
        <taxon>Spermatophyta</taxon>
        <taxon>Magnoliopsida</taxon>
        <taxon>eudicotyledons</taxon>
        <taxon>Gunneridae</taxon>
        <taxon>Pentapetalae</taxon>
        <taxon>rosids</taxon>
        <taxon>malvids</taxon>
        <taxon>Brassicales</taxon>
        <taxon>Brassicaceae</taxon>
        <taxon>Brassiceae</taxon>
        <taxon>Brassica</taxon>
    </lineage>
</organism>
<sequence length="156" mass="18026">MEKQEQAIDLEKKKRIIFGWKPPPSSWFKCDIGFDWDKNMNESGASWILRNADGKVLLHGRRSFSNIRRTLLMLFSKPAAWPSLRAFSLKLIAMLQEFLFWHVKSQSRQALKPIFLIANSVIKEDLFQSYIASRVFTKAEKYADICSRSPQVGLSG</sequence>
<name>A0ABQ7CUM0_BRACR</name>
<keyword evidence="2" id="KW-1185">Reference proteome</keyword>
<proteinExistence type="predicted"/>
<accession>A0ABQ7CUM0</accession>
<evidence type="ECO:0000313" key="1">
    <source>
        <dbReference type="EMBL" id="KAF3562725.1"/>
    </source>
</evidence>
<dbReference type="Proteomes" id="UP000266723">
    <property type="component" value="Unassembled WGS sequence"/>
</dbReference>
<evidence type="ECO:0008006" key="3">
    <source>
        <dbReference type="Google" id="ProtNLM"/>
    </source>
</evidence>
<evidence type="ECO:0000313" key="2">
    <source>
        <dbReference type="Proteomes" id="UP000266723"/>
    </source>
</evidence>
<comment type="caution">
    <text evidence="1">The sequence shown here is derived from an EMBL/GenBank/DDBJ whole genome shotgun (WGS) entry which is preliminary data.</text>
</comment>
<gene>
    <name evidence="1" type="ORF">DY000_02015747</name>
</gene>